<dbReference type="Pfam" id="PF02517">
    <property type="entry name" value="Rce1-like"/>
    <property type="match status" value="1"/>
</dbReference>
<keyword evidence="1" id="KW-1133">Transmembrane helix</keyword>
<keyword evidence="3" id="KW-0378">Hydrolase</keyword>
<organism evidence="3 4">
    <name type="scientific">Planococcus chinensis</name>
    <dbReference type="NCBI Taxonomy" id="272917"/>
    <lineage>
        <taxon>Bacteria</taxon>
        <taxon>Bacillati</taxon>
        <taxon>Bacillota</taxon>
        <taxon>Bacilli</taxon>
        <taxon>Bacillales</taxon>
        <taxon>Caryophanaceae</taxon>
        <taxon>Planococcus</taxon>
    </lineage>
</organism>
<proteinExistence type="predicted"/>
<dbReference type="InterPro" id="IPR003675">
    <property type="entry name" value="Rce1/LyrA-like_dom"/>
</dbReference>
<feature type="transmembrane region" description="Helical" evidence="1">
    <location>
        <begin position="122"/>
        <end position="140"/>
    </location>
</feature>
<dbReference type="EMBL" id="JBHUFW010000005">
    <property type="protein sequence ID" value="MFD1863120.1"/>
    <property type="molecule type" value="Genomic_DNA"/>
</dbReference>
<accession>A0ABW4QHN4</accession>
<sequence length="269" mass="29383">MFEEMKFRHLAGFMLLALFVAGVGSAIVGLGAEAVDVLIMKVMYLIVPLGFFMYHFRKQGVPLSAVIQTAGVKRWLGSLAGIMAVSIAFSLSVFWLQLYALMPLSPSLVGFMLEPIPMPENGLYLVLTVIMISVIGPIAEEFIFRGVLLKRMALKTSMWGGIIISSLLFGVLHADIIGAFAFGVITSLLYLKTRNLLVPILLHIFNNSFAMLMTFVAPKWPESVGVLETADIYANAVPNAILLAISTVLTAWIIFRLAKGVRRTAAVSE</sequence>
<dbReference type="PANTHER" id="PTHR36435">
    <property type="entry name" value="SLR1288 PROTEIN"/>
    <property type="match status" value="1"/>
</dbReference>
<gene>
    <name evidence="3" type="ORF">ACFSDB_09265</name>
</gene>
<reference evidence="4" key="1">
    <citation type="journal article" date="2019" name="Int. J. Syst. Evol. Microbiol.">
        <title>The Global Catalogue of Microorganisms (GCM) 10K type strain sequencing project: providing services to taxonomists for standard genome sequencing and annotation.</title>
        <authorList>
            <consortium name="The Broad Institute Genomics Platform"/>
            <consortium name="The Broad Institute Genome Sequencing Center for Infectious Disease"/>
            <person name="Wu L."/>
            <person name="Ma J."/>
        </authorList>
    </citation>
    <scope>NUCLEOTIDE SEQUENCE [LARGE SCALE GENOMIC DNA]</scope>
    <source>
        <strain evidence="4">CGMCC 1.15475</strain>
    </source>
</reference>
<evidence type="ECO:0000313" key="3">
    <source>
        <dbReference type="EMBL" id="MFD1863120.1"/>
    </source>
</evidence>
<dbReference type="InterPro" id="IPR052710">
    <property type="entry name" value="CAAX_protease"/>
</dbReference>
<feature type="transmembrane region" description="Helical" evidence="1">
    <location>
        <begin position="176"/>
        <end position="191"/>
    </location>
</feature>
<dbReference type="RefSeq" id="WP_204892016.1">
    <property type="nucleotide sequence ID" value="NZ_JBHUFW010000005.1"/>
</dbReference>
<name>A0ABW4QHN4_9BACL</name>
<dbReference type="Proteomes" id="UP001597273">
    <property type="component" value="Unassembled WGS sequence"/>
</dbReference>
<comment type="caution">
    <text evidence="3">The sequence shown here is derived from an EMBL/GenBank/DDBJ whole genome shotgun (WGS) entry which is preliminary data.</text>
</comment>
<evidence type="ECO:0000256" key="1">
    <source>
        <dbReference type="SAM" id="Phobius"/>
    </source>
</evidence>
<dbReference type="GO" id="GO:0016787">
    <property type="term" value="F:hydrolase activity"/>
    <property type="evidence" value="ECO:0007669"/>
    <property type="project" value="UniProtKB-KW"/>
</dbReference>
<evidence type="ECO:0000259" key="2">
    <source>
        <dbReference type="Pfam" id="PF02517"/>
    </source>
</evidence>
<feature type="transmembrane region" description="Helical" evidence="1">
    <location>
        <begin position="35"/>
        <end position="54"/>
    </location>
</feature>
<feature type="transmembrane region" description="Helical" evidence="1">
    <location>
        <begin position="196"/>
        <end position="216"/>
    </location>
</feature>
<feature type="domain" description="CAAX prenyl protease 2/Lysostaphin resistance protein A-like" evidence="2">
    <location>
        <begin position="125"/>
        <end position="208"/>
    </location>
</feature>
<keyword evidence="4" id="KW-1185">Reference proteome</keyword>
<protein>
    <submittedName>
        <fullName evidence="3">CPBP family intramembrane glutamic endopeptidase</fullName>
        <ecNumber evidence="3">3.4.-.-</ecNumber>
    </submittedName>
</protein>
<feature type="transmembrane region" description="Helical" evidence="1">
    <location>
        <begin position="236"/>
        <end position="255"/>
    </location>
</feature>
<keyword evidence="1" id="KW-0812">Transmembrane</keyword>
<evidence type="ECO:0000313" key="4">
    <source>
        <dbReference type="Proteomes" id="UP001597273"/>
    </source>
</evidence>
<keyword evidence="1" id="KW-0472">Membrane</keyword>
<dbReference type="EC" id="3.4.-.-" evidence="3"/>
<feature type="transmembrane region" description="Helical" evidence="1">
    <location>
        <begin position="75"/>
        <end position="102"/>
    </location>
</feature>
<dbReference type="PANTHER" id="PTHR36435:SF1">
    <property type="entry name" value="CAAX AMINO TERMINAL PROTEASE FAMILY PROTEIN"/>
    <property type="match status" value="1"/>
</dbReference>